<organism evidence="1 2">
    <name type="scientific">Modicella reniformis</name>
    <dbReference type="NCBI Taxonomy" id="1440133"/>
    <lineage>
        <taxon>Eukaryota</taxon>
        <taxon>Fungi</taxon>
        <taxon>Fungi incertae sedis</taxon>
        <taxon>Mucoromycota</taxon>
        <taxon>Mortierellomycotina</taxon>
        <taxon>Mortierellomycetes</taxon>
        <taxon>Mortierellales</taxon>
        <taxon>Mortierellaceae</taxon>
        <taxon>Modicella</taxon>
    </lineage>
</organism>
<dbReference type="Proteomes" id="UP000749646">
    <property type="component" value="Unassembled WGS sequence"/>
</dbReference>
<reference evidence="1" key="1">
    <citation type="journal article" date="2020" name="Fungal Divers.">
        <title>Resolving the Mortierellaceae phylogeny through synthesis of multi-gene phylogenetics and phylogenomics.</title>
        <authorList>
            <person name="Vandepol N."/>
            <person name="Liber J."/>
            <person name="Desiro A."/>
            <person name="Na H."/>
            <person name="Kennedy M."/>
            <person name="Barry K."/>
            <person name="Grigoriev I.V."/>
            <person name="Miller A.N."/>
            <person name="O'Donnell K."/>
            <person name="Stajich J.E."/>
            <person name="Bonito G."/>
        </authorList>
    </citation>
    <scope>NUCLEOTIDE SEQUENCE</scope>
    <source>
        <strain evidence="1">MES-2147</strain>
    </source>
</reference>
<proteinExistence type="predicted"/>
<accession>A0A9P6MA72</accession>
<evidence type="ECO:0000313" key="1">
    <source>
        <dbReference type="EMBL" id="KAF9984215.1"/>
    </source>
</evidence>
<dbReference type="AlphaFoldDB" id="A0A9P6MA72"/>
<comment type="caution">
    <text evidence="1">The sequence shown here is derived from an EMBL/GenBank/DDBJ whole genome shotgun (WGS) entry which is preliminary data.</text>
</comment>
<dbReference type="EMBL" id="JAAAHW010003405">
    <property type="protein sequence ID" value="KAF9984215.1"/>
    <property type="molecule type" value="Genomic_DNA"/>
</dbReference>
<gene>
    <name evidence="1" type="ORF">BGZ65_000789</name>
</gene>
<evidence type="ECO:0000313" key="2">
    <source>
        <dbReference type="Proteomes" id="UP000749646"/>
    </source>
</evidence>
<dbReference type="OrthoDB" id="2448708at2759"/>
<protein>
    <submittedName>
        <fullName evidence="1">Uncharacterized protein</fullName>
    </submittedName>
</protein>
<sequence>MAVGRKGQMHEMLTIIPRIAAGALYDHQETLDIRSLLPPDFEFRDQVNSIINVAQLNSRGVDDLSSVLSQGYLQRLYTNFLGLRQARSRTGDNDQAHEQRHHIWDKLTTVIKEPTDVSTSSAVSKGLSHTIVENIRHSSPRSLSLPKNFKILPLQKRLDYSASDHSTSASILAQDEVIDLDDDGVDEEDEVEELNVEGIITEKEPSIPHVALRAPLVVIANTILRARDTMHSRDLSLLKPQQDPSTAFNWNQ</sequence>
<name>A0A9P6MA72_9FUNG</name>
<keyword evidence="2" id="KW-1185">Reference proteome</keyword>